<comment type="caution">
    <text evidence="2">The sequence shown here is derived from an EMBL/GenBank/DDBJ whole genome shotgun (WGS) entry which is preliminary data.</text>
</comment>
<evidence type="ECO:0000313" key="2">
    <source>
        <dbReference type="EMBL" id="GAG59492.1"/>
    </source>
</evidence>
<dbReference type="InterPro" id="IPR036021">
    <property type="entry name" value="Tungsten_al_ferr_oxy-like_C"/>
</dbReference>
<dbReference type="GO" id="GO:0016625">
    <property type="term" value="F:oxidoreductase activity, acting on the aldehyde or oxo group of donors, iron-sulfur protein as acceptor"/>
    <property type="evidence" value="ECO:0007669"/>
    <property type="project" value="InterPro"/>
</dbReference>
<dbReference type="GO" id="GO:0009055">
    <property type="term" value="F:electron transfer activity"/>
    <property type="evidence" value="ECO:0007669"/>
    <property type="project" value="InterPro"/>
</dbReference>
<reference evidence="2" key="1">
    <citation type="journal article" date="2014" name="Front. Microbiol.">
        <title>High frequency of phylogenetically diverse reductive dehalogenase-homologous genes in deep subseafloor sedimentary metagenomes.</title>
        <authorList>
            <person name="Kawai M."/>
            <person name="Futagami T."/>
            <person name="Toyoda A."/>
            <person name="Takaki Y."/>
            <person name="Nishi S."/>
            <person name="Hori S."/>
            <person name="Arai W."/>
            <person name="Tsubouchi T."/>
            <person name="Morono Y."/>
            <person name="Uchiyama I."/>
            <person name="Ito T."/>
            <person name="Fujiyama A."/>
            <person name="Inagaki F."/>
            <person name="Takami H."/>
        </authorList>
    </citation>
    <scope>NUCLEOTIDE SEQUENCE</scope>
    <source>
        <strain evidence="2">Expedition CK06-06</strain>
    </source>
</reference>
<dbReference type="InterPro" id="IPR013984">
    <property type="entry name" value="Ald_Fedxn_OxRdtase_dom2"/>
</dbReference>
<dbReference type="AlphaFoldDB" id="X0ZN73"/>
<evidence type="ECO:0000259" key="1">
    <source>
        <dbReference type="Pfam" id="PF01314"/>
    </source>
</evidence>
<dbReference type="Gene3D" id="1.10.569.10">
    <property type="entry name" value="Aldehyde Ferredoxin Oxidoreductase Protein, subunit A, domain 2"/>
    <property type="match status" value="1"/>
</dbReference>
<gene>
    <name evidence="2" type="ORF">S01H4_19860</name>
</gene>
<dbReference type="EMBL" id="BART01008886">
    <property type="protein sequence ID" value="GAG59492.1"/>
    <property type="molecule type" value="Genomic_DNA"/>
</dbReference>
<dbReference type="GO" id="GO:0051536">
    <property type="term" value="F:iron-sulfur cluster binding"/>
    <property type="evidence" value="ECO:0007669"/>
    <property type="project" value="InterPro"/>
</dbReference>
<organism evidence="2">
    <name type="scientific">marine sediment metagenome</name>
    <dbReference type="NCBI Taxonomy" id="412755"/>
    <lineage>
        <taxon>unclassified sequences</taxon>
        <taxon>metagenomes</taxon>
        <taxon>ecological metagenomes</taxon>
    </lineage>
</organism>
<accession>X0ZN73</accession>
<dbReference type="Gene3D" id="1.10.599.10">
    <property type="entry name" value="Aldehyde Ferredoxin Oxidoreductase Protein, subunit A, domain 3"/>
    <property type="match status" value="1"/>
</dbReference>
<dbReference type="InterPro" id="IPR051919">
    <property type="entry name" value="W-dependent_AOR"/>
</dbReference>
<dbReference type="PANTHER" id="PTHR30038">
    <property type="entry name" value="ALDEHYDE FERREDOXIN OXIDOREDUCTASE"/>
    <property type="match status" value="1"/>
</dbReference>
<name>X0ZN73_9ZZZZ</name>
<sequence length="384" mass="42146">AELTADKTEDATFRMYSELGTAGYVDMASMMYGSLPAGYYGVSDFDSYNLSGTTVKETILVGKTACFRCPIGCGRVVQIDQGKYATGRFAGPELEVTGTMGTLILNNDAEALSFANKQLDLFGIDTISGGNTIALAYYLISEEKITKKDLDGINPKWGEVDSAVKLIEKIAHREGIGNLMAEGSFAFAEKFGVGELAVQVNGLETPMHDPRGFSGMAIAYATSPRGACHMSCDMYNWQMGVTDEGLDVESVDRFDNEAVIAAKVQDFRCVTNSALTCHFYPIKADELAEMMRLVTGWDFTLEELVKAGERIFTLQRLINLKLGYDNKNEGLPELLLKPLDGPTERHVPDIEAQLDTWYKYRKWSRKTGKPSKSKIAALGLSDLS</sequence>
<dbReference type="Pfam" id="PF01314">
    <property type="entry name" value="AFOR_C"/>
    <property type="match status" value="1"/>
</dbReference>
<dbReference type="PANTHER" id="PTHR30038:SF0">
    <property type="entry name" value="TUNGSTEN-CONTAINING ALDEHYDE FERREDOXIN OXIDOREDUCTASE"/>
    <property type="match status" value="1"/>
</dbReference>
<proteinExistence type="predicted"/>
<dbReference type="InterPro" id="IPR001203">
    <property type="entry name" value="OxRdtase_Ald_Fedxn_C"/>
</dbReference>
<feature type="domain" description="Aldehyde ferredoxin oxidoreductase C-terminal" evidence="1">
    <location>
        <begin position="11"/>
        <end position="380"/>
    </location>
</feature>
<dbReference type="SUPFAM" id="SSF48310">
    <property type="entry name" value="Aldehyde ferredoxin oxidoreductase, C-terminal domains"/>
    <property type="match status" value="1"/>
</dbReference>
<dbReference type="InterPro" id="IPR013985">
    <property type="entry name" value="Ald_Fedxn_OxRdtase_dom3"/>
</dbReference>
<protein>
    <recommendedName>
        <fullName evidence="1">Aldehyde ferredoxin oxidoreductase C-terminal domain-containing protein</fullName>
    </recommendedName>
</protein>
<feature type="non-terminal residue" evidence="2">
    <location>
        <position position="1"/>
    </location>
</feature>